<dbReference type="AlphaFoldDB" id="A0AAD4CUU5"/>
<evidence type="ECO:0000256" key="2">
    <source>
        <dbReference type="SAM" id="SignalP"/>
    </source>
</evidence>
<name>A0AAD4CUU5_ASPNN</name>
<evidence type="ECO:0000313" key="3">
    <source>
        <dbReference type="EMBL" id="KAF9893149.1"/>
    </source>
</evidence>
<proteinExistence type="predicted"/>
<keyword evidence="2" id="KW-0732">Signal</keyword>
<gene>
    <name evidence="3" type="ORF">FE257_012560</name>
</gene>
<reference evidence="3" key="2">
    <citation type="submission" date="2020-02" db="EMBL/GenBank/DDBJ databases">
        <authorList>
            <person name="Gilchrist C.L.M."/>
            <person name="Chooi Y.-H."/>
        </authorList>
    </citation>
    <scope>NUCLEOTIDE SEQUENCE</scope>
    <source>
        <strain evidence="3">MST-FP2251</strain>
    </source>
</reference>
<feature type="compositionally biased region" description="Low complexity" evidence="1">
    <location>
        <begin position="98"/>
        <end position="133"/>
    </location>
</feature>
<feature type="region of interest" description="Disordered" evidence="1">
    <location>
        <begin position="98"/>
        <end position="176"/>
    </location>
</feature>
<reference evidence="3" key="1">
    <citation type="journal article" date="2019" name="Beilstein J. Org. Chem.">
        <title>Nanangenines: drimane sesquiterpenoids as the dominant metabolite cohort of a novel Australian fungus, Aspergillus nanangensis.</title>
        <authorList>
            <person name="Lacey H.J."/>
            <person name="Gilchrist C.L.M."/>
            <person name="Crombie A."/>
            <person name="Kalaitzis J.A."/>
            <person name="Vuong D."/>
            <person name="Rutledge P.J."/>
            <person name="Turner P."/>
            <person name="Pitt J.I."/>
            <person name="Lacey E."/>
            <person name="Chooi Y.H."/>
            <person name="Piggott A.M."/>
        </authorList>
    </citation>
    <scope>NUCLEOTIDE SEQUENCE</scope>
    <source>
        <strain evidence="3">MST-FP2251</strain>
    </source>
</reference>
<feature type="signal peptide" evidence="2">
    <location>
        <begin position="1"/>
        <end position="18"/>
    </location>
</feature>
<feature type="compositionally biased region" description="Polar residues" evidence="1">
    <location>
        <begin position="134"/>
        <end position="176"/>
    </location>
</feature>
<feature type="chain" id="PRO_5041957127" evidence="2">
    <location>
        <begin position="19"/>
        <end position="205"/>
    </location>
</feature>
<dbReference type="EMBL" id="VCAU01000009">
    <property type="protein sequence ID" value="KAF9893149.1"/>
    <property type="molecule type" value="Genomic_DNA"/>
</dbReference>
<evidence type="ECO:0000313" key="4">
    <source>
        <dbReference type="Proteomes" id="UP001194746"/>
    </source>
</evidence>
<protein>
    <submittedName>
        <fullName evidence="3">Uncharacterized protein</fullName>
    </submittedName>
</protein>
<accession>A0AAD4CUU5</accession>
<keyword evidence="4" id="KW-1185">Reference proteome</keyword>
<comment type="caution">
    <text evidence="3">The sequence shown here is derived from an EMBL/GenBank/DDBJ whole genome shotgun (WGS) entry which is preliminary data.</text>
</comment>
<sequence>MKSLTLALSALLATAVHARTDLAGCTSSATVNQWHEASMIWFVPETGEICDFPDCGGGRAPPKYDTPGCPLYTGTATLEPSYLPGYGPGATASKKTASATASATSTTTSSATGEEESSATTTATAKSLGSSKTDMTITSTPVVASPSGSGRPSTLKTTSTKAGEGSVSGTGSADSPLQTGNGASALGSNVYGGLVVAAGLAVLAL</sequence>
<dbReference type="Proteomes" id="UP001194746">
    <property type="component" value="Unassembled WGS sequence"/>
</dbReference>
<organism evidence="3 4">
    <name type="scientific">Aspergillus nanangensis</name>
    <dbReference type="NCBI Taxonomy" id="2582783"/>
    <lineage>
        <taxon>Eukaryota</taxon>
        <taxon>Fungi</taxon>
        <taxon>Dikarya</taxon>
        <taxon>Ascomycota</taxon>
        <taxon>Pezizomycotina</taxon>
        <taxon>Eurotiomycetes</taxon>
        <taxon>Eurotiomycetidae</taxon>
        <taxon>Eurotiales</taxon>
        <taxon>Aspergillaceae</taxon>
        <taxon>Aspergillus</taxon>
        <taxon>Aspergillus subgen. Circumdati</taxon>
    </lineage>
</organism>
<evidence type="ECO:0000256" key="1">
    <source>
        <dbReference type="SAM" id="MobiDB-lite"/>
    </source>
</evidence>